<comment type="caution">
    <text evidence="2">The sequence shown here is derived from an EMBL/GenBank/DDBJ whole genome shotgun (WGS) entry which is preliminary data.</text>
</comment>
<evidence type="ECO:0000313" key="2">
    <source>
        <dbReference type="EMBL" id="KAF5838768.1"/>
    </source>
</evidence>
<name>A0ABQ7GVX9_DUNSA</name>
<feature type="compositionally biased region" description="Polar residues" evidence="1">
    <location>
        <begin position="57"/>
        <end position="67"/>
    </location>
</feature>
<protein>
    <recommendedName>
        <fullName evidence="4">Plakophilin 3</fullName>
    </recommendedName>
</protein>
<accession>A0ABQ7GVX9</accession>
<proteinExistence type="predicted"/>
<dbReference type="EMBL" id="MU069566">
    <property type="protein sequence ID" value="KAF5838768.1"/>
    <property type="molecule type" value="Genomic_DNA"/>
</dbReference>
<reference evidence="2" key="1">
    <citation type="submission" date="2017-08" db="EMBL/GenBank/DDBJ databases">
        <authorList>
            <person name="Polle J.E."/>
            <person name="Barry K."/>
            <person name="Cushman J."/>
            <person name="Schmutz J."/>
            <person name="Tran D."/>
            <person name="Hathwaick L.T."/>
            <person name="Yim W.C."/>
            <person name="Jenkins J."/>
            <person name="Mckie-Krisberg Z.M."/>
            <person name="Prochnik S."/>
            <person name="Lindquist E."/>
            <person name="Dockter R.B."/>
            <person name="Adam C."/>
            <person name="Molina H."/>
            <person name="Bunkerborg J."/>
            <person name="Jin E."/>
            <person name="Buchheim M."/>
            <person name="Magnuson J."/>
        </authorList>
    </citation>
    <scope>NUCLEOTIDE SEQUENCE</scope>
    <source>
        <strain evidence="2">CCAP 19/18</strain>
    </source>
</reference>
<feature type="compositionally biased region" description="Polar residues" evidence="1">
    <location>
        <begin position="81"/>
        <end position="93"/>
    </location>
</feature>
<organism evidence="2 3">
    <name type="scientific">Dunaliella salina</name>
    <name type="common">Green alga</name>
    <name type="synonym">Protococcus salinus</name>
    <dbReference type="NCBI Taxonomy" id="3046"/>
    <lineage>
        <taxon>Eukaryota</taxon>
        <taxon>Viridiplantae</taxon>
        <taxon>Chlorophyta</taxon>
        <taxon>core chlorophytes</taxon>
        <taxon>Chlorophyceae</taxon>
        <taxon>CS clade</taxon>
        <taxon>Chlamydomonadales</taxon>
        <taxon>Dunaliellaceae</taxon>
        <taxon>Dunaliella</taxon>
    </lineage>
</organism>
<sequence>MSQPQRSVSLSSDSEEDAVQVQGYTPVLSAAQSLRAQASYPAREGSAERLNRWPQGGVSTYTNTLYKSDTPADVRPISAGQRANMQTQKSLQAQRRAERMQGSMYTSNDGGLYGGQGSPRPSSVTEGTPSRPSPLSSTTTARCSFP</sequence>
<evidence type="ECO:0000313" key="3">
    <source>
        <dbReference type="Proteomes" id="UP000815325"/>
    </source>
</evidence>
<feature type="compositionally biased region" description="Polar residues" evidence="1">
    <location>
        <begin position="1"/>
        <end position="12"/>
    </location>
</feature>
<feature type="region of interest" description="Disordered" evidence="1">
    <location>
        <begin position="1"/>
        <end position="23"/>
    </location>
</feature>
<feature type="compositionally biased region" description="Low complexity" evidence="1">
    <location>
        <begin position="128"/>
        <end position="140"/>
    </location>
</feature>
<evidence type="ECO:0008006" key="4">
    <source>
        <dbReference type="Google" id="ProtNLM"/>
    </source>
</evidence>
<evidence type="ECO:0000256" key="1">
    <source>
        <dbReference type="SAM" id="MobiDB-lite"/>
    </source>
</evidence>
<dbReference type="Proteomes" id="UP000815325">
    <property type="component" value="Unassembled WGS sequence"/>
</dbReference>
<feature type="region of interest" description="Disordered" evidence="1">
    <location>
        <begin position="35"/>
        <end position="146"/>
    </location>
</feature>
<keyword evidence="3" id="KW-1185">Reference proteome</keyword>
<gene>
    <name evidence="2" type="ORF">DUNSADRAFT_2231</name>
</gene>